<dbReference type="AlphaFoldDB" id="A0A6M0P958"/>
<evidence type="ECO:0000256" key="7">
    <source>
        <dbReference type="ARBA" id="ARBA00055538"/>
    </source>
</evidence>
<evidence type="ECO:0000256" key="6">
    <source>
        <dbReference type="ARBA" id="ARBA00023288"/>
    </source>
</evidence>
<evidence type="ECO:0000256" key="1">
    <source>
        <dbReference type="ARBA" id="ARBA00004418"/>
    </source>
</evidence>
<dbReference type="SMART" id="SM00062">
    <property type="entry name" value="PBPb"/>
    <property type="match status" value="1"/>
</dbReference>
<dbReference type="Gene3D" id="3.40.190.10">
    <property type="entry name" value="Periplasmic binding protein-like II"/>
    <property type="match status" value="2"/>
</dbReference>
<dbReference type="InterPro" id="IPR001638">
    <property type="entry name" value="Solute-binding_3/MltF_N"/>
</dbReference>
<organism evidence="10 11">
    <name type="scientific">Heyndrickxia ginsengihumi</name>
    <dbReference type="NCBI Taxonomy" id="363870"/>
    <lineage>
        <taxon>Bacteria</taxon>
        <taxon>Bacillati</taxon>
        <taxon>Bacillota</taxon>
        <taxon>Bacilli</taxon>
        <taxon>Bacillales</taxon>
        <taxon>Bacillaceae</taxon>
        <taxon>Heyndrickxia</taxon>
    </lineage>
</organism>
<dbReference type="CDD" id="cd13557">
    <property type="entry name" value="PBP2_SsuA"/>
    <property type="match status" value="1"/>
</dbReference>
<dbReference type="RefSeq" id="WP_163174006.1">
    <property type="nucleotide sequence ID" value="NZ_JAAIWK010000018.1"/>
</dbReference>
<comment type="subcellular location">
    <subcellularLocation>
        <location evidence="1">Periplasm</location>
    </subcellularLocation>
</comment>
<evidence type="ECO:0000259" key="9">
    <source>
        <dbReference type="SMART" id="SM00062"/>
    </source>
</evidence>
<comment type="function">
    <text evidence="7">Part of a binding-protein-dependent transport system for aliphatic sulfonates. Putative binding protein.</text>
</comment>
<dbReference type="GO" id="GO:0016020">
    <property type="term" value="C:membrane"/>
    <property type="evidence" value="ECO:0007669"/>
    <property type="project" value="InterPro"/>
</dbReference>
<evidence type="ECO:0000256" key="3">
    <source>
        <dbReference type="ARBA" id="ARBA00022448"/>
    </source>
</evidence>
<evidence type="ECO:0000313" key="10">
    <source>
        <dbReference type="EMBL" id="NEY20559.1"/>
    </source>
</evidence>
<name>A0A6M0P958_9BACI</name>
<proteinExistence type="inferred from homology"/>
<comment type="caution">
    <text evidence="10">The sequence shown here is derived from an EMBL/GenBank/DDBJ whole genome shotgun (WGS) entry which is preliminary data.</text>
</comment>
<dbReference type="PROSITE" id="PS51257">
    <property type="entry name" value="PROKAR_LIPOPROTEIN"/>
    <property type="match status" value="1"/>
</dbReference>
<evidence type="ECO:0000256" key="4">
    <source>
        <dbReference type="ARBA" id="ARBA00022729"/>
    </source>
</evidence>
<dbReference type="PANTHER" id="PTHR30024:SF42">
    <property type="entry name" value="ALIPHATIC SULFONATES-BINDING PROTEIN-RELATED"/>
    <property type="match status" value="1"/>
</dbReference>
<keyword evidence="3" id="KW-0813">Transport</keyword>
<dbReference type="SUPFAM" id="SSF53850">
    <property type="entry name" value="Periplasmic binding protein-like II"/>
    <property type="match status" value="1"/>
</dbReference>
<keyword evidence="5" id="KW-0564">Palmitate</keyword>
<dbReference type="EMBL" id="JAAIWK010000018">
    <property type="protein sequence ID" value="NEY20559.1"/>
    <property type="molecule type" value="Genomic_DNA"/>
</dbReference>
<keyword evidence="11" id="KW-1185">Reference proteome</keyword>
<dbReference type="InterPro" id="IPR010067">
    <property type="entry name" value="ABC_SsuA_sub-bd"/>
</dbReference>
<sequence length="316" mass="34746">MKKTILLNIFVTCLLVFGLVLGGCSSTTKSDEKVVKIGYQKGDPLAIVKSLGELDLELKKQGYKVEWKQFQDGTALTEALNAGSIDFGRTGNTPPVFSQIAKVPFVYVAAGKSKSEGSGILVPKGSTITSLADLKGKKIAFSKGTSSHYLLLKALQKAGLTMKDIKPIDLSPGDARLAFQRGQVDAWVVWDPYTASTEINTGAILLANGKGLTTDRDFFLASKKFAQNHKDVVQVIVKEISNGMDWANDHHKELIDMLAKDMKMNKKVIQRAVDRRIYGVDSLSTNIMNEQQDIADLFYNEKIVPEKINVMDNVMK</sequence>
<reference evidence="10 11" key="1">
    <citation type="submission" date="2020-03" db="EMBL/GenBank/DDBJ databases">
        <title>Bacillus aquiflavi sp. nov., isolated from yellow water of strong flavor Chinese baijiu in Yibin region of China.</title>
        <authorList>
            <person name="Xie J."/>
        </authorList>
    </citation>
    <scope>NUCLEOTIDE SEQUENCE [LARGE SCALE GENOMIC DNA]</scope>
    <source>
        <strain evidence="10 11">Gsoil 114</strain>
    </source>
</reference>
<evidence type="ECO:0000256" key="5">
    <source>
        <dbReference type="ARBA" id="ARBA00023139"/>
    </source>
</evidence>
<evidence type="ECO:0000313" key="11">
    <source>
        <dbReference type="Proteomes" id="UP000476934"/>
    </source>
</evidence>
<protein>
    <recommendedName>
        <fullName evidence="8">Putative aliphatic sulfonates-binding protein</fullName>
    </recommendedName>
</protein>
<evidence type="ECO:0000256" key="2">
    <source>
        <dbReference type="ARBA" id="ARBA00010742"/>
    </source>
</evidence>
<dbReference type="Proteomes" id="UP000476934">
    <property type="component" value="Unassembled WGS sequence"/>
</dbReference>
<dbReference type="InterPro" id="IPR015168">
    <property type="entry name" value="SsuA/THI5"/>
</dbReference>
<dbReference type="Pfam" id="PF09084">
    <property type="entry name" value="NMT1"/>
    <property type="match status" value="1"/>
</dbReference>
<dbReference type="GO" id="GO:0042626">
    <property type="term" value="F:ATPase-coupled transmembrane transporter activity"/>
    <property type="evidence" value="ECO:0007669"/>
    <property type="project" value="InterPro"/>
</dbReference>
<gene>
    <name evidence="10" type="ORF">G4D61_11395</name>
</gene>
<comment type="similarity">
    <text evidence="2">Belongs to the bacterial solute-binding protein SsuA/TauA family.</text>
</comment>
<keyword evidence="6" id="KW-0449">Lipoprotein</keyword>
<evidence type="ECO:0000256" key="8">
    <source>
        <dbReference type="ARBA" id="ARBA00070228"/>
    </source>
</evidence>
<keyword evidence="4" id="KW-0732">Signal</keyword>
<dbReference type="PANTHER" id="PTHR30024">
    <property type="entry name" value="ALIPHATIC SULFONATES-BINDING PROTEIN-RELATED"/>
    <property type="match status" value="1"/>
</dbReference>
<dbReference type="FunFam" id="3.40.190.10:FF:000050">
    <property type="entry name" value="Sulfonate ABC transporter substrate-binding protein"/>
    <property type="match status" value="1"/>
</dbReference>
<dbReference type="GO" id="GO:0042597">
    <property type="term" value="C:periplasmic space"/>
    <property type="evidence" value="ECO:0007669"/>
    <property type="project" value="UniProtKB-SubCell"/>
</dbReference>
<accession>A0A6M0P958</accession>
<dbReference type="NCBIfam" id="TIGR01728">
    <property type="entry name" value="SsuA_fam"/>
    <property type="match status" value="1"/>
</dbReference>
<feature type="domain" description="Solute-binding protein family 3/N-terminal" evidence="9">
    <location>
        <begin position="34"/>
        <end position="250"/>
    </location>
</feature>